<feature type="transmembrane region" description="Helical" evidence="5">
    <location>
        <begin position="281"/>
        <end position="301"/>
    </location>
</feature>
<feature type="domain" description="O-antigen ligase-related" evidence="6">
    <location>
        <begin position="240"/>
        <end position="386"/>
    </location>
</feature>
<feature type="transmembrane region" description="Helical" evidence="5">
    <location>
        <begin position="168"/>
        <end position="189"/>
    </location>
</feature>
<feature type="transmembrane region" description="Helical" evidence="5">
    <location>
        <begin position="439"/>
        <end position="460"/>
    </location>
</feature>
<evidence type="ECO:0000259" key="6">
    <source>
        <dbReference type="Pfam" id="PF04932"/>
    </source>
</evidence>
<dbReference type="Proteomes" id="UP000186143">
    <property type="component" value="Unassembled WGS sequence"/>
</dbReference>
<feature type="transmembrane region" description="Helical" evidence="5">
    <location>
        <begin position="137"/>
        <end position="156"/>
    </location>
</feature>
<protein>
    <recommendedName>
        <fullName evidence="6">O-antigen ligase-related domain-containing protein</fullName>
    </recommendedName>
</protein>
<feature type="transmembrane region" description="Helical" evidence="5">
    <location>
        <begin position="414"/>
        <end position="433"/>
    </location>
</feature>
<evidence type="ECO:0000313" key="7">
    <source>
        <dbReference type="EMBL" id="OLP56600.1"/>
    </source>
</evidence>
<evidence type="ECO:0000256" key="2">
    <source>
        <dbReference type="ARBA" id="ARBA00022692"/>
    </source>
</evidence>
<dbReference type="InterPro" id="IPR007016">
    <property type="entry name" value="O-antigen_ligase-rel_domated"/>
</dbReference>
<sequence length="471" mass="50669">MRSHALIPSRLSSRRLTAGPAASAAGQRVAGERTAISPEFKARLVRAVAAVLSGFGLFILTLSFEPFPGDGTDSAAASGGNVINQVGYLGLGGLFLFALLSIVDPRLLLKAITPTFVIIFAIAFGSCLQSYDPATSARGVMQSLIVMIPMAGVLLLPRSERDFVEAGATAILLLVLLNYAMLVLAPSLAKHTADAIESWHAGFWRGHLSHKNVAAPVFSILCMFGIYCARTGAPRRGLLIALLSANFVLHTGSKTTIGFLPLSILFVGIGALTLRPALTIALHTVFTIVILALTLGSVYFSSLHDLTASLMSDPTFTGRNDIWDFASRSIPDHPWFGHGYASFWQSPVILGMEKDFEANWDVRGIVTAHNVYLDAVVTYGFLGGLPLLALFFIKPFFDYARAFRRPQNRHFAEFCIMVVAFMTYNGMMESFLINRADPLWVLTALAVYGLNLAAAAPVAAEEPGADGAQAR</sequence>
<reference evidence="7 8" key="1">
    <citation type="submission" date="2016-09" db="EMBL/GenBank/DDBJ databases">
        <title>Rhizobium sp. nov., a novel species isolated from the rice rhizosphere.</title>
        <authorList>
            <person name="Zhao J."/>
            <person name="Zhang X."/>
        </authorList>
    </citation>
    <scope>NUCLEOTIDE SEQUENCE [LARGE SCALE GENOMIC DNA]</scope>
    <source>
        <strain evidence="7 8">MH17</strain>
    </source>
</reference>
<evidence type="ECO:0000256" key="3">
    <source>
        <dbReference type="ARBA" id="ARBA00022989"/>
    </source>
</evidence>
<evidence type="ECO:0000256" key="4">
    <source>
        <dbReference type="ARBA" id="ARBA00023136"/>
    </source>
</evidence>
<dbReference type="EMBL" id="MKIO01000021">
    <property type="protein sequence ID" value="OLP56600.1"/>
    <property type="molecule type" value="Genomic_DNA"/>
</dbReference>
<keyword evidence="2 5" id="KW-0812">Transmembrane</keyword>
<dbReference type="InterPro" id="IPR051533">
    <property type="entry name" value="WaaL-like"/>
</dbReference>
<feature type="transmembrane region" description="Helical" evidence="5">
    <location>
        <begin position="209"/>
        <end position="229"/>
    </location>
</feature>
<comment type="caution">
    <text evidence="7">The sequence shown here is derived from an EMBL/GenBank/DDBJ whole genome shotgun (WGS) entry which is preliminary data.</text>
</comment>
<dbReference type="Pfam" id="PF04932">
    <property type="entry name" value="Wzy_C"/>
    <property type="match status" value="1"/>
</dbReference>
<feature type="transmembrane region" description="Helical" evidence="5">
    <location>
        <begin position="258"/>
        <end position="274"/>
    </location>
</feature>
<feature type="transmembrane region" description="Helical" evidence="5">
    <location>
        <begin position="371"/>
        <end position="393"/>
    </location>
</feature>
<keyword evidence="3 5" id="KW-1133">Transmembrane helix</keyword>
<feature type="transmembrane region" description="Helical" evidence="5">
    <location>
        <begin position="236"/>
        <end position="252"/>
    </location>
</feature>
<proteinExistence type="predicted"/>
<dbReference type="GO" id="GO:0016020">
    <property type="term" value="C:membrane"/>
    <property type="evidence" value="ECO:0007669"/>
    <property type="project" value="UniProtKB-SubCell"/>
</dbReference>
<gene>
    <name evidence="7" type="ORF">BJF92_10915</name>
</gene>
<dbReference type="STRING" id="1672749.BJF92_10915"/>
<evidence type="ECO:0000256" key="1">
    <source>
        <dbReference type="ARBA" id="ARBA00004141"/>
    </source>
</evidence>
<feature type="transmembrane region" description="Helical" evidence="5">
    <location>
        <begin position="82"/>
        <end position="100"/>
    </location>
</feature>
<organism evidence="7 8">
    <name type="scientific">Xaviernesmea rhizosphaerae</name>
    <dbReference type="NCBI Taxonomy" id="1672749"/>
    <lineage>
        <taxon>Bacteria</taxon>
        <taxon>Pseudomonadati</taxon>
        <taxon>Pseudomonadota</taxon>
        <taxon>Alphaproteobacteria</taxon>
        <taxon>Hyphomicrobiales</taxon>
        <taxon>Rhizobiaceae</taxon>
        <taxon>Rhizobium/Agrobacterium group</taxon>
        <taxon>Xaviernesmea</taxon>
    </lineage>
</organism>
<evidence type="ECO:0000256" key="5">
    <source>
        <dbReference type="SAM" id="Phobius"/>
    </source>
</evidence>
<dbReference type="PANTHER" id="PTHR37422:SF21">
    <property type="entry name" value="EXOQ-LIKE PROTEIN"/>
    <property type="match status" value="1"/>
</dbReference>
<comment type="subcellular location">
    <subcellularLocation>
        <location evidence="1">Membrane</location>
        <topology evidence="1">Multi-pass membrane protein</topology>
    </subcellularLocation>
</comment>
<dbReference type="AlphaFoldDB" id="A0A1Q9AMH4"/>
<dbReference type="PANTHER" id="PTHR37422">
    <property type="entry name" value="TEICHURONIC ACID BIOSYNTHESIS PROTEIN TUAE"/>
    <property type="match status" value="1"/>
</dbReference>
<keyword evidence="4 5" id="KW-0472">Membrane</keyword>
<name>A0A1Q9AMH4_9HYPH</name>
<feature type="transmembrane region" description="Helical" evidence="5">
    <location>
        <begin position="44"/>
        <end position="62"/>
    </location>
</feature>
<evidence type="ECO:0000313" key="8">
    <source>
        <dbReference type="Proteomes" id="UP000186143"/>
    </source>
</evidence>
<feature type="transmembrane region" description="Helical" evidence="5">
    <location>
        <begin position="107"/>
        <end position="131"/>
    </location>
</feature>
<accession>A0A1Q9AMH4</accession>